<reference evidence="1" key="1">
    <citation type="submission" date="2021-07" db="EMBL/GenBank/DDBJ databases">
        <authorList>
            <person name="Durling M."/>
        </authorList>
    </citation>
    <scope>NUCLEOTIDE SEQUENCE</scope>
</reference>
<name>A0A9N9KMT6_9HELO</name>
<evidence type="ECO:0000313" key="2">
    <source>
        <dbReference type="Proteomes" id="UP000696280"/>
    </source>
</evidence>
<organism evidence="1 2">
    <name type="scientific">Hymenoscyphus fraxineus</name>
    <dbReference type="NCBI Taxonomy" id="746836"/>
    <lineage>
        <taxon>Eukaryota</taxon>
        <taxon>Fungi</taxon>
        <taxon>Dikarya</taxon>
        <taxon>Ascomycota</taxon>
        <taxon>Pezizomycotina</taxon>
        <taxon>Leotiomycetes</taxon>
        <taxon>Helotiales</taxon>
        <taxon>Helotiaceae</taxon>
        <taxon>Hymenoscyphus</taxon>
    </lineage>
</organism>
<gene>
    <name evidence="1" type="ORF">HYFRA_00007806</name>
</gene>
<keyword evidence="2" id="KW-1185">Reference proteome</keyword>
<sequence length="127" mass="14405">METFVDIRGILLDRRLVEQTLRICEFSRDMSRGFAGLSPFLEWCLDSSTEFLFGRYIDILASGTPSVTDDFMKAFDRLLLGLALLLFVDKRVEGVIEKKGRGEKEDSGPKNMLYVLSDKMAALTQDL</sequence>
<proteinExistence type="predicted"/>
<evidence type="ECO:0000313" key="1">
    <source>
        <dbReference type="EMBL" id="CAG8949573.1"/>
    </source>
</evidence>
<comment type="caution">
    <text evidence="1">The sequence shown here is derived from an EMBL/GenBank/DDBJ whole genome shotgun (WGS) entry which is preliminary data.</text>
</comment>
<dbReference type="AlphaFoldDB" id="A0A9N9KMT6"/>
<dbReference type="EMBL" id="CAJVRL010000014">
    <property type="protein sequence ID" value="CAG8949573.1"/>
    <property type="molecule type" value="Genomic_DNA"/>
</dbReference>
<accession>A0A9N9KMT6</accession>
<dbReference type="Proteomes" id="UP000696280">
    <property type="component" value="Unassembled WGS sequence"/>
</dbReference>
<protein>
    <submittedName>
        <fullName evidence="1">Uncharacterized protein</fullName>
    </submittedName>
</protein>